<dbReference type="Gene3D" id="1.20.1050.60">
    <property type="entry name" value="alpha-1,2-mannosidase"/>
    <property type="match status" value="1"/>
</dbReference>
<dbReference type="SUPFAM" id="SSF48208">
    <property type="entry name" value="Six-hairpin glycosidases"/>
    <property type="match status" value="1"/>
</dbReference>
<gene>
    <name evidence="3" type="ORF">ACFQHW_07515</name>
</gene>
<protein>
    <submittedName>
        <fullName evidence="3">GH92 family glycosyl hydrolase</fullName>
    </submittedName>
</protein>
<dbReference type="PANTHER" id="PTHR12143">
    <property type="entry name" value="PEPTIDE N-GLYCANASE PNGASE -RELATED"/>
    <property type="match status" value="1"/>
</dbReference>
<feature type="domain" description="Glycosyl hydrolase family 92 N-terminal" evidence="2">
    <location>
        <begin position="6"/>
        <end position="229"/>
    </location>
</feature>
<dbReference type="Pfam" id="PF07971">
    <property type="entry name" value="Glyco_hydro_92"/>
    <property type="match status" value="1"/>
</dbReference>
<feature type="domain" description="Glycosyl hydrolase family 92" evidence="1">
    <location>
        <begin position="242"/>
        <end position="716"/>
    </location>
</feature>
<dbReference type="InterPro" id="IPR014718">
    <property type="entry name" value="GH-type_carb-bd"/>
</dbReference>
<proteinExistence type="predicted"/>
<organism evidence="3 4">
    <name type="scientific">Lapidilactobacillus achengensis</name>
    <dbReference type="NCBI Taxonomy" id="2486000"/>
    <lineage>
        <taxon>Bacteria</taxon>
        <taxon>Bacillati</taxon>
        <taxon>Bacillota</taxon>
        <taxon>Bacilli</taxon>
        <taxon>Lactobacillales</taxon>
        <taxon>Lactobacillaceae</taxon>
        <taxon>Lapidilactobacillus</taxon>
    </lineage>
</organism>
<keyword evidence="4" id="KW-1185">Reference proteome</keyword>
<dbReference type="InterPro" id="IPR041371">
    <property type="entry name" value="GH92_N"/>
</dbReference>
<dbReference type="Gene3D" id="3.30.2080.10">
    <property type="entry name" value="GH92 mannosidase domain"/>
    <property type="match status" value="1"/>
</dbReference>
<dbReference type="PANTHER" id="PTHR12143:SF43">
    <property type="entry name" value="PUTATIVE-RELATED"/>
    <property type="match status" value="1"/>
</dbReference>
<accession>A0ABW1UQZ8</accession>
<dbReference type="EMBL" id="JBHSSM010000017">
    <property type="protein sequence ID" value="MFC6315406.1"/>
    <property type="molecule type" value="Genomic_DNA"/>
</dbReference>
<dbReference type="Proteomes" id="UP001596310">
    <property type="component" value="Unassembled WGS sequence"/>
</dbReference>
<keyword evidence="3" id="KW-0378">Hydrolase</keyword>
<dbReference type="InterPro" id="IPR005887">
    <property type="entry name" value="GH92_a_mannosidase_put"/>
</dbReference>
<reference evidence="4" key="1">
    <citation type="journal article" date="2019" name="Int. J. Syst. Evol. Microbiol.">
        <title>The Global Catalogue of Microorganisms (GCM) 10K type strain sequencing project: providing services to taxonomists for standard genome sequencing and annotation.</title>
        <authorList>
            <consortium name="The Broad Institute Genomics Platform"/>
            <consortium name="The Broad Institute Genome Sequencing Center for Infectious Disease"/>
            <person name="Wu L."/>
            <person name="Ma J."/>
        </authorList>
    </citation>
    <scope>NUCLEOTIDE SEQUENCE [LARGE SCALE GENOMIC DNA]</scope>
    <source>
        <strain evidence="4">CCM 8897</strain>
    </source>
</reference>
<dbReference type="InterPro" id="IPR008928">
    <property type="entry name" value="6-hairpin_glycosidase_sf"/>
</dbReference>
<evidence type="ECO:0000259" key="1">
    <source>
        <dbReference type="Pfam" id="PF07971"/>
    </source>
</evidence>
<evidence type="ECO:0000259" key="2">
    <source>
        <dbReference type="Pfam" id="PF17678"/>
    </source>
</evidence>
<name>A0ABW1UQZ8_9LACO</name>
<dbReference type="RefSeq" id="WP_125597695.1">
    <property type="nucleotide sequence ID" value="NZ_JBHSSM010000017.1"/>
</dbReference>
<evidence type="ECO:0000313" key="4">
    <source>
        <dbReference type="Proteomes" id="UP001596310"/>
    </source>
</evidence>
<dbReference type="InterPro" id="IPR050883">
    <property type="entry name" value="PNGase"/>
</dbReference>
<dbReference type="InterPro" id="IPR012939">
    <property type="entry name" value="Glyco_hydro_92"/>
</dbReference>
<dbReference type="NCBIfam" id="TIGR01180">
    <property type="entry name" value="aman2_put"/>
    <property type="match status" value="1"/>
</dbReference>
<dbReference type="Gene3D" id="2.70.98.10">
    <property type="match status" value="1"/>
</dbReference>
<sequence>MQISSIDTRQGTDNTYRFSHGNTLPLTGVPFAMNYYTVQNDQSRGSWFFNPNDHRFEGFRLTHQPSPWVSDFSHLLLLPVTKSVGPDHIDDYAGSFEPQDALFSPAKLQLHDLHYSIDSTLVPNTYGATIKSRFPKNRQAGYQLTLPGRAQVRIDRNQGQLQGQLINFSDCEDPDFTMYFSIQLSGSFAAEPLRYRTATDQAEQIATAAQTEFAGTDLQLVFYLNETDNELALATSFLSLAQAQLNLRRQQSATFAEQAASAAAAWQDYFDRIVVEDHRHPAQVKTFYTTLYRLFLFPQKFYELDAQEQPYHYDTLARAVKPGILYTNNGFWDTYKTVYPFYSLIAPEILADMLAGFLTSYHETGFLPKWLSPDERGMMPGTLIDAVIADAASKDLLNPDQLEDFLNAMVHAATVQSADDKYGRRGTLDYLKYGYVPSTHGESVNHTLDYAYSDYCIAVVAEKAGHLLLAKQYRERARNYRHLFDPATGFLRPKDDQGNFTPDFRPLQWGHGFTEGSVWQNGFAVYQDIAGLVNEYGGKQAFYEKLVELVNTPATFETGGYGFEIHEMTELAALKFGQLALSNQPSFHIPYLFTYVDHPEMTQLLVKQLLTQAFNSGYQGFPGDEDNGSMAGWFVLSALGIYPVTPGSTQFVFGIPLFDQVTLHLPADKTLVLRTLNNEAQNQFVQARSLNGQAVTATYLDYEQLMAGGELTTTLGLAPSLHQLTDAELPYSISEYDD</sequence>
<comment type="caution">
    <text evidence="3">The sequence shown here is derived from an EMBL/GenBank/DDBJ whole genome shotgun (WGS) entry which is preliminary data.</text>
</comment>
<dbReference type="Gene3D" id="1.20.1610.10">
    <property type="entry name" value="alpha-1,2-mannosidases domains"/>
    <property type="match status" value="1"/>
</dbReference>
<evidence type="ECO:0000313" key="3">
    <source>
        <dbReference type="EMBL" id="MFC6315406.1"/>
    </source>
</evidence>
<dbReference type="Pfam" id="PF17678">
    <property type="entry name" value="Glyco_hydro_92N"/>
    <property type="match status" value="1"/>
</dbReference>
<dbReference type="GO" id="GO:0016787">
    <property type="term" value="F:hydrolase activity"/>
    <property type="evidence" value="ECO:0007669"/>
    <property type="project" value="UniProtKB-KW"/>
</dbReference>